<dbReference type="Proteomes" id="UP000321408">
    <property type="component" value="Chromosome"/>
</dbReference>
<sequence>MSSPKRGTITLLLILSFTILSLNLPNSLAWTPTEITSNSNLENPPVIDGILDESWNTNGNKSFHTFGDGGRGITLYVQHDLDYIYILVEVKFVTTYNTETISLYLSNSTNETETGEIFDKKQITLFDITNQGNESTYLDYYLSDEELYIPDSLDEGFEGAAKIGNGTDTHRYYEYKLDYQPLTENLTEDSSIKVFEKLSINIGINNTETDETISNEALSIQIGPKGIDIGDDTISDYDFDTELYMMIVLISVSVIFGVYGIILISVRAKNPQYKFMEED</sequence>
<keyword evidence="1" id="KW-0812">Transmembrane</keyword>
<dbReference type="SUPFAM" id="SSF49344">
    <property type="entry name" value="CBD9-like"/>
    <property type="match status" value="1"/>
</dbReference>
<organism evidence="2 3">
    <name type="scientific">Promethearchaeum syntrophicum</name>
    <dbReference type="NCBI Taxonomy" id="2594042"/>
    <lineage>
        <taxon>Archaea</taxon>
        <taxon>Promethearchaeati</taxon>
        <taxon>Promethearchaeota</taxon>
        <taxon>Promethearchaeia</taxon>
        <taxon>Promethearchaeales</taxon>
        <taxon>Promethearchaeaceae</taxon>
        <taxon>Promethearchaeum</taxon>
    </lineage>
</organism>
<evidence type="ECO:0000313" key="3">
    <source>
        <dbReference type="Proteomes" id="UP000321408"/>
    </source>
</evidence>
<accession>A0A5B9D7N8</accession>
<reference evidence="2 3" key="1">
    <citation type="journal article" date="2020" name="Nature">
        <title>Isolation of an archaeon at the prokaryote-eukaryote interface.</title>
        <authorList>
            <person name="Imachi H."/>
            <person name="Nobu M.K."/>
            <person name="Nakahara N."/>
            <person name="Morono Y."/>
            <person name="Ogawara M."/>
            <person name="Takaki Y."/>
            <person name="Takano Y."/>
            <person name="Uematsu K."/>
            <person name="Ikuta T."/>
            <person name="Ito M."/>
            <person name="Matsui Y."/>
            <person name="Miyazaki M."/>
            <person name="Murata K."/>
            <person name="Saito Y."/>
            <person name="Sakai S."/>
            <person name="Song C."/>
            <person name="Tasumi E."/>
            <person name="Yamanaka Y."/>
            <person name="Yamaguchi T."/>
            <person name="Kamagata Y."/>
            <person name="Tamaki H."/>
            <person name="Takai K."/>
        </authorList>
    </citation>
    <scope>NUCLEOTIDE SEQUENCE [LARGE SCALE GENOMIC DNA]</scope>
    <source>
        <strain evidence="2 3">MK-D1</strain>
    </source>
</reference>
<keyword evidence="3" id="KW-1185">Reference proteome</keyword>
<dbReference type="EMBL" id="CP042905">
    <property type="protein sequence ID" value="QEE14887.1"/>
    <property type="molecule type" value="Genomic_DNA"/>
</dbReference>
<evidence type="ECO:0000313" key="2">
    <source>
        <dbReference type="EMBL" id="QEE14887.1"/>
    </source>
</evidence>
<feature type="transmembrane region" description="Helical" evidence="1">
    <location>
        <begin position="243"/>
        <end position="266"/>
    </location>
</feature>
<proteinExistence type="predicted"/>
<reference evidence="2 3" key="2">
    <citation type="journal article" date="2024" name="Int. J. Syst. Evol. Microbiol.">
        <title>Promethearchaeum syntrophicum gen. nov., sp. nov., an anaerobic, obligately syntrophic archaeon, the first isolate of the lineage 'Asgard' archaea, and proposal of the new archaeal phylum Promethearchaeota phyl. nov. and kingdom Promethearchaeati regn. nov.</title>
        <authorList>
            <person name="Imachi H."/>
            <person name="Nobu M.K."/>
            <person name="Kato S."/>
            <person name="Takaki Y."/>
            <person name="Miyazaki M."/>
            <person name="Miyata M."/>
            <person name="Ogawara M."/>
            <person name="Saito Y."/>
            <person name="Sakai S."/>
            <person name="Tahara Y.O."/>
            <person name="Takano Y."/>
            <person name="Tasumi E."/>
            <person name="Uematsu K."/>
            <person name="Yoshimura T."/>
            <person name="Itoh T."/>
            <person name="Ohkuma M."/>
            <person name="Takai K."/>
        </authorList>
    </citation>
    <scope>NUCLEOTIDE SEQUENCE [LARGE SCALE GENOMIC DNA]</scope>
    <source>
        <strain evidence="2 3">MK-D1</strain>
    </source>
</reference>
<keyword evidence="1" id="KW-0472">Membrane</keyword>
<dbReference type="RefSeq" id="WP_147661822.1">
    <property type="nucleotide sequence ID" value="NZ_CP042905.2"/>
</dbReference>
<dbReference type="KEGG" id="psyt:DSAG12_00708"/>
<dbReference type="AlphaFoldDB" id="A0A5B9D7N8"/>
<protein>
    <submittedName>
        <fullName evidence="2">Uncharacterized protein</fullName>
    </submittedName>
</protein>
<name>A0A5B9D7N8_9ARCH</name>
<evidence type="ECO:0000256" key="1">
    <source>
        <dbReference type="SAM" id="Phobius"/>
    </source>
</evidence>
<gene>
    <name evidence="2" type="ORF">DSAG12_00708</name>
</gene>
<dbReference type="GeneID" id="41328711"/>
<keyword evidence="1" id="KW-1133">Transmembrane helix</keyword>
<dbReference type="Gene3D" id="2.60.40.1190">
    <property type="match status" value="1"/>
</dbReference>